<dbReference type="Proteomes" id="UP000187455">
    <property type="component" value="Unassembled WGS sequence"/>
</dbReference>
<gene>
    <name evidence="1" type="ORF">AYI68_g6175</name>
</gene>
<accession>A0A1R0GS92</accession>
<name>A0A1R0GS92_9FUNG</name>
<comment type="caution">
    <text evidence="1">The sequence shown here is derived from an EMBL/GenBank/DDBJ whole genome shotgun (WGS) entry which is preliminary data.</text>
</comment>
<dbReference type="AlphaFoldDB" id="A0A1R0GS92"/>
<protein>
    <submittedName>
        <fullName evidence="1">Uncharacterized protein</fullName>
    </submittedName>
</protein>
<organism evidence="1 2">
    <name type="scientific">Smittium mucronatum</name>
    <dbReference type="NCBI Taxonomy" id="133383"/>
    <lineage>
        <taxon>Eukaryota</taxon>
        <taxon>Fungi</taxon>
        <taxon>Fungi incertae sedis</taxon>
        <taxon>Zoopagomycota</taxon>
        <taxon>Kickxellomycotina</taxon>
        <taxon>Harpellomycetes</taxon>
        <taxon>Harpellales</taxon>
        <taxon>Legeriomycetaceae</taxon>
        <taxon>Smittium</taxon>
    </lineage>
</organism>
<proteinExistence type="predicted"/>
<evidence type="ECO:0000313" key="1">
    <source>
        <dbReference type="EMBL" id="OLY79746.1"/>
    </source>
</evidence>
<sequence>MQRGPLRASRTSFPIDKISCLKVNILSLPISGSVHPPGSELKEHKLLEACYSFSGNIPIDVPSNIDSHEVFFNQDLFFSSSSLRSINLPDNSATDVACAFPVKLAKHLSGVFPALISFPSSRRRSRIIDFGTFKVISLLSMVITGCMIL</sequence>
<dbReference type="EMBL" id="LSSL01004125">
    <property type="protein sequence ID" value="OLY79746.1"/>
    <property type="molecule type" value="Genomic_DNA"/>
</dbReference>
<evidence type="ECO:0000313" key="2">
    <source>
        <dbReference type="Proteomes" id="UP000187455"/>
    </source>
</evidence>
<keyword evidence="2" id="KW-1185">Reference proteome</keyword>
<reference evidence="1 2" key="1">
    <citation type="journal article" date="2016" name="Mol. Biol. Evol.">
        <title>Genome-Wide Survey of Gut Fungi (Harpellales) Reveals the First Horizontally Transferred Ubiquitin Gene from a Mosquito Host.</title>
        <authorList>
            <person name="Wang Y."/>
            <person name="White M.M."/>
            <person name="Kvist S."/>
            <person name="Moncalvo J.M."/>
        </authorList>
    </citation>
    <scope>NUCLEOTIDE SEQUENCE [LARGE SCALE GENOMIC DNA]</scope>
    <source>
        <strain evidence="1 2">ALG-7-W6</strain>
    </source>
</reference>